<name>A0A645IEG1_9ZZZZ</name>
<dbReference type="EMBL" id="VSSQ01111530">
    <property type="protein sequence ID" value="MPN48839.1"/>
    <property type="molecule type" value="Genomic_DNA"/>
</dbReference>
<feature type="compositionally biased region" description="Polar residues" evidence="1">
    <location>
        <begin position="1"/>
        <end position="12"/>
    </location>
</feature>
<feature type="region of interest" description="Disordered" evidence="1">
    <location>
        <begin position="1"/>
        <end position="36"/>
    </location>
</feature>
<sequence>MEGFQRSPQSGIGNPLDVGRCDRRIHNRNSNQLQTQPGPIPCTNLCSIARAVPWSNIGNVQLCLRNDCSGNSNERNTPDNNHSNGHASCLQD</sequence>
<accession>A0A645IEG1</accession>
<dbReference type="AlphaFoldDB" id="A0A645IEG1"/>
<evidence type="ECO:0000256" key="1">
    <source>
        <dbReference type="SAM" id="MobiDB-lite"/>
    </source>
</evidence>
<proteinExistence type="predicted"/>
<organism evidence="2">
    <name type="scientific">bioreactor metagenome</name>
    <dbReference type="NCBI Taxonomy" id="1076179"/>
    <lineage>
        <taxon>unclassified sequences</taxon>
        <taxon>metagenomes</taxon>
        <taxon>ecological metagenomes</taxon>
    </lineage>
</organism>
<protein>
    <submittedName>
        <fullName evidence="2">Uncharacterized protein</fullName>
    </submittedName>
</protein>
<feature type="region of interest" description="Disordered" evidence="1">
    <location>
        <begin position="71"/>
        <end position="92"/>
    </location>
</feature>
<reference evidence="2" key="1">
    <citation type="submission" date="2019-08" db="EMBL/GenBank/DDBJ databases">
        <authorList>
            <person name="Kucharzyk K."/>
            <person name="Murdoch R.W."/>
            <person name="Higgins S."/>
            <person name="Loffler F."/>
        </authorList>
    </citation>
    <scope>NUCLEOTIDE SEQUENCE</scope>
</reference>
<gene>
    <name evidence="2" type="ORF">SDC9_196451</name>
</gene>
<evidence type="ECO:0000313" key="2">
    <source>
        <dbReference type="EMBL" id="MPN48839.1"/>
    </source>
</evidence>
<comment type="caution">
    <text evidence="2">The sequence shown here is derived from an EMBL/GenBank/DDBJ whole genome shotgun (WGS) entry which is preliminary data.</text>
</comment>